<evidence type="ECO:0000256" key="7">
    <source>
        <dbReference type="ARBA" id="ARBA00022989"/>
    </source>
</evidence>
<gene>
    <name evidence="15" type="ORF">GBAR_LOCUS26967</name>
</gene>
<dbReference type="SMART" id="SM00756">
    <property type="entry name" value="VKc"/>
    <property type="match status" value="1"/>
</dbReference>
<evidence type="ECO:0000313" key="15">
    <source>
        <dbReference type="EMBL" id="CAI8048944.1"/>
    </source>
</evidence>
<evidence type="ECO:0000256" key="9">
    <source>
        <dbReference type="ARBA" id="ARBA00023136"/>
    </source>
</evidence>
<comment type="caution">
    <text evidence="15">The sequence shown here is derived from an EMBL/GenBank/DDBJ whole genome shotgun (WGS) entry which is preliminary data.</text>
</comment>
<dbReference type="CDD" id="cd12917">
    <property type="entry name" value="VKOR_euk"/>
    <property type="match status" value="1"/>
</dbReference>
<dbReference type="AlphaFoldDB" id="A0AA35TJ39"/>
<sequence length="155" mass="17051">MTFLLVHAFLCASATAVSSYALYVEHSNARDDDYEAMCDLGPQMSCSSVLTSRYGRGFGVLGDLLGDEHPLNVNNAVYGILFYACIALLGFLGSKRVMLPVIIAGELVGAADFIYLAYIMAYVLNDTCLVCIALYSLHFLLIVLHVYQYCNTMNY</sequence>
<evidence type="ECO:0000256" key="3">
    <source>
        <dbReference type="ARBA" id="ARBA00012278"/>
    </source>
</evidence>
<evidence type="ECO:0000256" key="2">
    <source>
        <dbReference type="ARBA" id="ARBA00006214"/>
    </source>
</evidence>
<proteinExistence type="inferred from homology"/>
<feature type="domain" description="Vitamin K epoxide reductase" evidence="14">
    <location>
        <begin position="2"/>
        <end position="149"/>
    </location>
</feature>
<feature type="transmembrane region" description="Helical" evidence="12">
    <location>
        <begin position="76"/>
        <end position="94"/>
    </location>
</feature>
<keyword evidence="7 12" id="KW-1133">Transmembrane helix</keyword>
<organism evidence="15 16">
    <name type="scientific">Geodia barretti</name>
    <name type="common">Barrett's horny sponge</name>
    <dbReference type="NCBI Taxonomy" id="519541"/>
    <lineage>
        <taxon>Eukaryota</taxon>
        <taxon>Metazoa</taxon>
        <taxon>Porifera</taxon>
        <taxon>Demospongiae</taxon>
        <taxon>Heteroscleromorpha</taxon>
        <taxon>Tetractinellida</taxon>
        <taxon>Astrophorina</taxon>
        <taxon>Geodiidae</taxon>
        <taxon>Geodia</taxon>
    </lineage>
</organism>
<evidence type="ECO:0000313" key="16">
    <source>
        <dbReference type="Proteomes" id="UP001174909"/>
    </source>
</evidence>
<dbReference type="PANTHER" id="PTHR14519:SF8">
    <property type="entry name" value="VITAMIN K EPOXIDE REDUCTASE COMPLEX SUBUNIT 1"/>
    <property type="match status" value="1"/>
</dbReference>
<dbReference type="EMBL" id="CASHTH010003761">
    <property type="protein sequence ID" value="CAI8048944.1"/>
    <property type="molecule type" value="Genomic_DNA"/>
</dbReference>
<feature type="transmembrane region" description="Helical" evidence="12">
    <location>
        <begin position="101"/>
        <end position="121"/>
    </location>
</feature>
<dbReference type="GO" id="GO:0048038">
    <property type="term" value="F:quinone binding"/>
    <property type="evidence" value="ECO:0007669"/>
    <property type="project" value="UniProtKB-KW"/>
</dbReference>
<keyword evidence="8" id="KW-0560">Oxidoreductase</keyword>
<dbReference type="InterPro" id="IPR012932">
    <property type="entry name" value="VKOR"/>
</dbReference>
<evidence type="ECO:0000256" key="4">
    <source>
        <dbReference type="ARBA" id="ARBA00022692"/>
    </source>
</evidence>
<dbReference type="EC" id="1.17.4.4" evidence="3"/>
<dbReference type="Pfam" id="PF07884">
    <property type="entry name" value="VKOR"/>
    <property type="match status" value="1"/>
</dbReference>
<feature type="chain" id="PRO_5041276195" description="vitamin-K-epoxide reductase (warfarin-sensitive)" evidence="13">
    <location>
        <begin position="17"/>
        <end position="155"/>
    </location>
</feature>
<comment type="subcellular location">
    <subcellularLocation>
        <location evidence="1">Endoplasmic reticulum membrane</location>
        <topology evidence="1">Multi-pass membrane protein</topology>
    </subcellularLocation>
</comment>
<name>A0AA35TJ39_GEOBA</name>
<protein>
    <recommendedName>
        <fullName evidence="3">vitamin-K-epoxide reductase (warfarin-sensitive)</fullName>
        <ecNumber evidence="3">1.17.4.4</ecNumber>
    </recommendedName>
</protein>
<dbReference type="InterPro" id="IPR042406">
    <property type="entry name" value="VKORC1/VKORC1L1"/>
</dbReference>
<feature type="non-terminal residue" evidence="15">
    <location>
        <position position="1"/>
    </location>
</feature>
<evidence type="ECO:0000256" key="8">
    <source>
        <dbReference type="ARBA" id="ARBA00023002"/>
    </source>
</evidence>
<keyword evidence="4 12" id="KW-0812">Transmembrane</keyword>
<evidence type="ECO:0000256" key="13">
    <source>
        <dbReference type="SAM" id="SignalP"/>
    </source>
</evidence>
<dbReference type="GO" id="GO:0047057">
    <property type="term" value="F:vitamin-K-epoxide reductase (warfarin-sensitive) activity"/>
    <property type="evidence" value="ECO:0007669"/>
    <property type="project" value="UniProtKB-EC"/>
</dbReference>
<feature type="transmembrane region" description="Helical" evidence="12">
    <location>
        <begin position="127"/>
        <end position="147"/>
    </location>
</feature>
<evidence type="ECO:0000256" key="11">
    <source>
        <dbReference type="ARBA" id="ARBA00023284"/>
    </source>
</evidence>
<comment type="similarity">
    <text evidence="2">Belongs to the VKOR family.</text>
</comment>
<feature type="signal peptide" evidence="13">
    <location>
        <begin position="1"/>
        <end position="16"/>
    </location>
</feature>
<dbReference type="PANTHER" id="PTHR14519">
    <property type="entry name" value="VITAMIN K EPOXIDE REDUCTASE COMPLEX, SUBUNIT 1"/>
    <property type="match status" value="1"/>
</dbReference>
<keyword evidence="16" id="KW-1185">Reference proteome</keyword>
<dbReference type="Gene3D" id="1.20.1440.130">
    <property type="entry name" value="VKOR domain"/>
    <property type="match status" value="1"/>
</dbReference>
<dbReference type="GO" id="GO:0005789">
    <property type="term" value="C:endoplasmic reticulum membrane"/>
    <property type="evidence" value="ECO:0007669"/>
    <property type="project" value="UniProtKB-SubCell"/>
</dbReference>
<evidence type="ECO:0000256" key="6">
    <source>
        <dbReference type="ARBA" id="ARBA00022824"/>
    </source>
</evidence>
<reference evidence="15" key="1">
    <citation type="submission" date="2023-03" db="EMBL/GenBank/DDBJ databases">
        <authorList>
            <person name="Steffen K."/>
            <person name="Cardenas P."/>
        </authorList>
    </citation>
    <scope>NUCLEOTIDE SEQUENCE</scope>
</reference>
<accession>A0AA35TJ39</accession>
<dbReference type="GO" id="GO:0042373">
    <property type="term" value="P:vitamin K metabolic process"/>
    <property type="evidence" value="ECO:0007669"/>
    <property type="project" value="InterPro"/>
</dbReference>
<evidence type="ECO:0000256" key="5">
    <source>
        <dbReference type="ARBA" id="ARBA00022719"/>
    </source>
</evidence>
<dbReference type="InterPro" id="IPR038354">
    <property type="entry name" value="VKOR_sf"/>
</dbReference>
<evidence type="ECO:0000259" key="14">
    <source>
        <dbReference type="SMART" id="SM00756"/>
    </source>
</evidence>
<keyword evidence="11" id="KW-0676">Redox-active center</keyword>
<evidence type="ECO:0000256" key="1">
    <source>
        <dbReference type="ARBA" id="ARBA00004477"/>
    </source>
</evidence>
<keyword evidence="10" id="KW-1015">Disulfide bond</keyword>
<evidence type="ECO:0000256" key="12">
    <source>
        <dbReference type="SAM" id="Phobius"/>
    </source>
</evidence>
<evidence type="ECO:0000256" key="10">
    <source>
        <dbReference type="ARBA" id="ARBA00023157"/>
    </source>
</evidence>
<keyword evidence="5" id="KW-0874">Quinone</keyword>
<dbReference type="Proteomes" id="UP001174909">
    <property type="component" value="Unassembled WGS sequence"/>
</dbReference>
<keyword evidence="9 12" id="KW-0472">Membrane</keyword>
<keyword evidence="13" id="KW-0732">Signal</keyword>
<keyword evidence="6" id="KW-0256">Endoplasmic reticulum</keyword>